<keyword evidence="5" id="KW-0963">Cytoplasm</keyword>
<feature type="region of interest" description="Disordered" evidence="13">
    <location>
        <begin position="1"/>
        <end position="210"/>
    </location>
</feature>
<comment type="similarity">
    <text evidence="3">Belongs to the CASC3 family.</text>
</comment>
<name>W9VVL7_9EURO</name>
<dbReference type="GO" id="GO:0005737">
    <property type="term" value="C:cytoplasm"/>
    <property type="evidence" value="ECO:0007669"/>
    <property type="project" value="UniProtKB-SubCell"/>
</dbReference>
<evidence type="ECO:0000256" key="12">
    <source>
        <dbReference type="ARBA" id="ARBA00023242"/>
    </source>
</evidence>
<keyword evidence="11" id="KW-0508">mRNA splicing</keyword>
<reference evidence="15 16" key="1">
    <citation type="submission" date="2013-03" db="EMBL/GenBank/DDBJ databases">
        <title>The Genome Sequence of Cladophialophora yegresii CBS 114405.</title>
        <authorList>
            <consortium name="The Broad Institute Genomics Platform"/>
            <person name="Cuomo C."/>
            <person name="de Hoog S."/>
            <person name="Gorbushina A."/>
            <person name="Walker B."/>
            <person name="Young S.K."/>
            <person name="Zeng Q."/>
            <person name="Gargeya S."/>
            <person name="Fitzgerald M."/>
            <person name="Haas B."/>
            <person name="Abouelleil A."/>
            <person name="Allen A.W."/>
            <person name="Alvarado L."/>
            <person name="Arachchi H.M."/>
            <person name="Berlin A.M."/>
            <person name="Chapman S.B."/>
            <person name="Gainer-Dewar J."/>
            <person name="Goldberg J."/>
            <person name="Griggs A."/>
            <person name="Gujja S."/>
            <person name="Hansen M."/>
            <person name="Howarth C."/>
            <person name="Imamovic A."/>
            <person name="Ireland A."/>
            <person name="Larimer J."/>
            <person name="McCowan C."/>
            <person name="Murphy C."/>
            <person name="Pearson M."/>
            <person name="Poon T.W."/>
            <person name="Priest M."/>
            <person name="Roberts A."/>
            <person name="Saif S."/>
            <person name="Shea T."/>
            <person name="Sisk P."/>
            <person name="Sykes S."/>
            <person name="Wortman J."/>
            <person name="Nusbaum C."/>
            <person name="Birren B."/>
        </authorList>
    </citation>
    <scope>NUCLEOTIDE SEQUENCE [LARGE SCALE GENOMIC DNA]</scope>
    <source>
        <strain evidence="15 16">CBS 114405</strain>
    </source>
</reference>
<comment type="caution">
    <text evidence="15">The sequence shown here is derived from an EMBL/GenBank/DDBJ whole genome shotgun (WGS) entry which is preliminary data.</text>
</comment>
<dbReference type="OrthoDB" id="5413466at2759"/>
<dbReference type="GO" id="GO:0006417">
    <property type="term" value="P:regulation of translation"/>
    <property type="evidence" value="ECO:0007669"/>
    <property type="project" value="UniProtKB-KW"/>
</dbReference>
<accession>W9VVL7</accession>
<keyword evidence="7" id="KW-0509">mRNA transport</keyword>
<feature type="compositionally biased region" description="Low complexity" evidence="13">
    <location>
        <begin position="113"/>
        <end position="124"/>
    </location>
</feature>
<evidence type="ECO:0000256" key="13">
    <source>
        <dbReference type="SAM" id="MobiDB-lite"/>
    </source>
</evidence>
<dbReference type="PANTHER" id="PTHR46837">
    <property type="entry name" value="PROTEIN MLN51 HOMOLOG"/>
    <property type="match status" value="1"/>
</dbReference>
<dbReference type="InterPro" id="IPR044796">
    <property type="entry name" value="MLN51_plant"/>
</dbReference>
<feature type="region of interest" description="Disordered" evidence="13">
    <location>
        <begin position="366"/>
        <end position="393"/>
    </location>
</feature>
<evidence type="ECO:0000256" key="3">
    <source>
        <dbReference type="ARBA" id="ARBA00009548"/>
    </source>
</evidence>
<feature type="domain" description="Btz" evidence="14">
    <location>
        <begin position="131"/>
        <end position="273"/>
    </location>
</feature>
<dbReference type="VEuPathDB" id="FungiDB:A1O7_03844"/>
<dbReference type="HOGENOM" id="CLU_018142_0_0_1"/>
<dbReference type="GO" id="GO:0035145">
    <property type="term" value="C:exon-exon junction complex"/>
    <property type="evidence" value="ECO:0007669"/>
    <property type="project" value="InterPro"/>
</dbReference>
<dbReference type="GO" id="GO:0006397">
    <property type="term" value="P:mRNA processing"/>
    <property type="evidence" value="ECO:0007669"/>
    <property type="project" value="UniProtKB-KW"/>
</dbReference>
<dbReference type="GO" id="GO:0051028">
    <property type="term" value="P:mRNA transport"/>
    <property type="evidence" value="ECO:0007669"/>
    <property type="project" value="UniProtKB-KW"/>
</dbReference>
<feature type="compositionally biased region" description="Basic and acidic residues" evidence="13">
    <location>
        <begin position="236"/>
        <end position="259"/>
    </location>
</feature>
<dbReference type="STRING" id="1182544.W9VVL7"/>
<comment type="subcellular location">
    <subcellularLocation>
        <location evidence="2">Cytoplasm</location>
    </subcellularLocation>
    <subcellularLocation>
        <location evidence="1">Nucleus</location>
    </subcellularLocation>
</comment>
<dbReference type="RefSeq" id="XP_007756051.1">
    <property type="nucleotide sequence ID" value="XM_007757861.1"/>
</dbReference>
<sequence length="700" mass="75693">MPAPRRKDLLASRRRRRQDEGEEEESVLGDLEDDSLSEGSAVSHGEDEVEFEGSESSGDERDPAQTTAATTLSPAEHGQQRAPGEHVKDVAKAPDDASKPSAETQATLHGVNQGQQAQEAEQLQFDNLPTSAEAVSSLAEIVPPKAPRNETPAQRARREHQEYIRQRNADPAFVPTRGGFFLHDDRNSSSIAPNARSLGRGRGRGHGLPMSTGYVRCTSLYASADIRSRSPGFNEPTDKPWAHDLHDEHENESKPERNRSKPTHVPNEATKEPSEPTSIPSAPNRSFSFTTVLGNVNLQVSLPGMAQKMVVPNVVKKHHTLLPQHRPPLRRDKPVRVSIPDAAPRYIFPSTDRSFIFIPRALRPNQQNYPRGRGRGSFHGSRRPSIYGGGYTPSVAMSRKSSLGASTMRDGIRSPTDSVMSRHVPAVIDGTRPVVRMPSAGPSPALMHVSRLNGQNAMPINHIPAVQLPYPAMYGGHSTTIPMHQPRPQKAVSLADIESPASFHFKAPQQQQEQPFHQQVPAHYGNQYPDEKAGAPPIQPAVSAMASATPLSQIPEGAVFAPGFQPYPVMAGPAYFGAPYNNGPVFYPSLADTSSFGPPMGGPALAPNFIPGSQSHPVSYMPPTGPAEGAVAGSMMAHETNGMVYYYKPTMFTPGGQSGMQQFPMAPNGNMMPLGDGVPGQAPFYYTSVPTAMFYPTQSG</sequence>
<dbReference type="SMART" id="SM01044">
    <property type="entry name" value="Btz"/>
    <property type="match status" value="1"/>
</dbReference>
<evidence type="ECO:0000256" key="7">
    <source>
        <dbReference type="ARBA" id="ARBA00022816"/>
    </source>
</evidence>
<evidence type="ECO:0000256" key="11">
    <source>
        <dbReference type="ARBA" id="ARBA00023187"/>
    </source>
</evidence>
<feature type="compositionally biased region" description="Basic and acidic residues" evidence="13">
    <location>
        <begin position="159"/>
        <end position="168"/>
    </location>
</feature>
<evidence type="ECO:0000256" key="8">
    <source>
        <dbReference type="ARBA" id="ARBA00022845"/>
    </source>
</evidence>
<dbReference type="GO" id="GO:0003729">
    <property type="term" value="F:mRNA binding"/>
    <property type="evidence" value="ECO:0007669"/>
    <property type="project" value="InterPro"/>
</dbReference>
<dbReference type="GeneID" id="19178436"/>
<feature type="compositionally biased region" description="Basic residues" evidence="13">
    <location>
        <begin position="372"/>
        <end position="382"/>
    </location>
</feature>
<dbReference type="EMBL" id="AMGW01000003">
    <property type="protein sequence ID" value="EXJ59698.1"/>
    <property type="molecule type" value="Genomic_DNA"/>
</dbReference>
<evidence type="ECO:0000256" key="6">
    <source>
        <dbReference type="ARBA" id="ARBA00022664"/>
    </source>
</evidence>
<keyword evidence="8" id="KW-0810">Translation regulation</keyword>
<evidence type="ECO:0000313" key="15">
    <source>
        <dbReference type="EMBL" id="EXJ59698.1"/>
    </source>
</evidence>
<feature type="compositionally biased region" description="Acidic residues" evidence="13">
    <location>
        <begin position="20"/>
        <end position="36"/>
    </location>
</feature>
<evidence type="ECO:0000256" key="10">
    <source>
        <dbReference type="ARBA" id="ARBA00023161"/>
    </source>
</evidence>
<proteinExistence type="inferred from homology"/>
<dbReference type="Pfam" id="PF09405">
    <property type="entry name" value="Btz"/>
    <property type="match status" value="1"/>
</dbReference>
<keyword evidence="9" id="KW-0694">RNA-binding</keyword>
<gene>
    <name evidence="15" type="ORF">A1O7_03844</name>
</gene>
<dbReference type="eggNOG" id="ENOG502QUZZ">
    <property type="taxonomic scope" value="Eukaryota"/>
</dbReference>
<feature type="region of interest" description="Disordered" evidence="13">
    <location>
        <begin position="227"/>
        <end position="283"/>
    </location>
</feature>
<feature type="compositionally biased region" description="Polar residues" evidence="13">
    <location>
        <begin position="64"/>
        <end position="73"/>
    </location>
</feature>
<dbReference type="AlphaFoldDB" id="W9VVL7"/>
<evidence type="ECO:0000256" key="2">
    <source>
        <dbReference type="ARBA" id="ARBA00004496"/>
    </source>
</evidence>
<dbReference type="PANTHER" id="PTHR46837:SF5">
    <property type="entry name" value="PROTEIN MLN51 HOMOLOG"/>
    <property type="match status" value="1"/>
</dbReference>
<keyword evidence="4" id="KW-0813">Transport</keyword>
<organism evidence="15 16">
    <name type="scientific">Cladophialophora yegresii CBS 114405</name>
    <dbReference type="NCBI Taxonomy" id="1182544"/>
    <lineage>
        <taxon>Eukaryota</taxon>
        <taxon>Fungi</taxon>
        <taxon>Dikarya</taxon>
        <taxon>Ascomycota</taxon>
        <taxon>Pezizomycotina</taxon>
        <taxon>Eurotiomycetes</taxon>
        <taxon>Chaetothyriomycetidae</taxon>
        <taxon>Chaetothyriales</taxon>
        <taxon>Herpotrichiellaceae</taxon>
        <taxon>Cladophialophora</taxon>
    </lineage>
</organism>
<keyword evidence="6" id="KW-0507">mRNA processing</keyword>
<feature type="compositionally biased region" description="Polar residues" evidence="13">
    <location>
        <begin position="101"/>
        <end position="112"/>
    </location>
</feature>
<evidence type="ECO:0000256" key="5">
    <source>
        <dbReference type="ARBA" id="ARBA00022490"/>
    </source>
</evidence>
<dbReference type="Proteomes" id="UP000019473">
    <property type="component" value="Unassembled WGS sequence"/>
</dbReference>
<feature type="compositionally biased region" description="Basic and acidic residues" evidence="13">
    <location>
        <begin position="83"/>
        <end position="98"/>
    </location>
</feature>
<evidence type="ECO:0000313" key="16">
    <source>
        <dbReference type="Proteomes" id="UP000019473"/>
    </source>
</evidence>
<keyword evidence="16" id="KW-1185">Reference proteome</keyword>
<evidence type="ECO:0000256" key="4">
    <source>
        <dbReference type="ARBA" id="ARBA00022448"/>
    </source>
</evidence>
<protein>
    <recommendedName>
        <fullName evidence="14">Btz domain-containing protein</fullName>
    </recommendedName>
</protein>
<evidence type="ECO:0000256" key="9">
    <source>
        <dbReference type="ARBA" id="ARBA00022884"/>
    </source>
</evidence>
<evidence type="ECO:0000256" key="1">
    <source>
        <dbReference type="ARBA" id="ARBA00004123"/>
    </source>
</evidence>
<dbReference type="GO" id="GO:0008380">
    <property type="term" value="P:RNA splicing"/>
    <property type="evidence" value="ECO:0007669"/>
    <property type="project" value="UniProtKB-KW"/>
</dbReference>
<feature type="compositionally biased region" description="Basic and acidic residues" evidence="13">
    <location>
        <begin position="1"/>
        <end position="11"/>
    </location>
</feature>
<keyword evidence="10" id="KW-0866">Nonsense-mediated mRNA decay</keyword>
<dbReference type="InterPro" id="IPR018545">
    <property type="entry name" value="Btz_dom"/>
</dbReference>
<evidence type="ECO:0000259" key="14">
    <source>
        <dbReference type="SMART" id="SM01044"/>
    </source>
</evidence>
<dbReference type="GO" id="GO:0000184">
    <property type="term" value="P:nuclear-transcribed mRNA catabolic process, nonsense-mediated decay"/>
    <property type="evidence" value="ECO:0007669"/>
    <property type="project" value="UniProtKB-KW"/>
</dbReference>
<keyword evidence="12" id="KW-0539">Nucleus</keyword>
<feature type="compositionally biased region" description="Polar residues" evidence="13">
    <location>
        <begin position="125"/>
        <end position="134"/>
    </location>
</feature>